<feature type="region of interest" description="Disordered" evidence="1">
    <location>
        <begin position="270"/>
        <end position="289"/>
    </location>
</feature>
<dbReference type="InterPro" id="IPR003604">
    <property type="entry name" value="Matrin/U1-like-C_Znf_C2H2"/>
</dbReference>
<dbReference type="PANTHER" id="PTHR47487">
    <property type="entry name" value="OS06G0651300 PROTEIN-RELATED"/>
    <property type="match status" value="1"/>
</dbReference>
<keyword evidence="4" id="KW-1185">Reference proteome</keyword>
<dbReference type="Pfam" id="PF12874">
    <property type="entry name" value="zf-met"/>
    <property type="match status" value="2"/>
</dbReference>
<feature type="compositionally biased region" description="Low complexity" evidence="1">
    <location>
        <begin position="658"/>
        <end position="671"/>
    </location>
</feature>
<feature type="domain" description="U1-type" evidence="2">
    <location>
        <begin position="451"/>
        <end position="485"/>
    </location>
</feature>
<feature type="region of interest" description="Disordered" evidence="1">
    <location>
        <begin position="1"/>
        <end position="54"/>
    </location>
</feature>
<feature type="compositionally biased region" description="Low complexity" evidence="1">
    <location>
        <begin position="85"/>
        <end position="97"/>
    </location>
</feature>
<dbReference type="SMART" id="SM00451">
    <property type="entry name" value="ZnF_U1"/>
    <property type="match status" value="2"/>
</dbReference>
<dbReference type="Proteomes" id="UP001234989">
    <property type="component" value="Chromosome 1"/>
</dbReference>
<proteinExistence type="predicted"/>
<feature type="region of interest" description="Disordered" evidence="1">
    <location>
        <begin position="412"/>
        <end position="446"/>
    </location>
</feature>
<gene>
    <name evidence="3" type="ORF">MTR67_004621</name>
</gene>
<feature type="compositionally biased region" description="Low complexity" evidence="1">
    <location>
        <begin position="32"/>
        <end position="54"/>
    </location>
</feature>
<evidence type="ECO:0000313" key="4">
    <source>
        <dbReference type="Proteomes" id="UP001234989"/>
    </source>
</evidence>
<organism evidence="3 4">
    <name type="scientific">Solanum verrucosum</name>
    <dbReference type="NCBI Taxonomy" id="315347"/>
    <lineage>
        <taxon>Eukaryota</taxon>
        <taxon>Viridiplantae</taxon>
        <taxon>Streptophyta</taxon>
        <taxon>Embryophyta</taxon>
        <taxon>Tracheophyta</taxon>
        <taxon>Spermatophyta</taxon>
        <taxon>Magnoliopsida</taxon>
        <taxon>eudicotyledons</taxon>
        <taxon>Gunneridae</taxon>
        <taxon>Pentapetalae</taxon>
        <taxon>asterids</taxon>
        <taxon>lamiids</taxon>
        <taxon>Solanales</taxon>
        <taxon>Solanaceae</taxon>
        <taxon>Solanoideae</taxon>
        <taxon>Solaneae</taxon>
        <taxon>Solanum</taxon>
    </lineage>
</organism>
<feature type="region of interest" description="Disordered" evidence="1">
    <location>
        <begin position="85"/>
        <end position="112"/>
    </location>
</feature>
<sequence>MDFSGQYQQQQQGAADPSQMYAQYPQQSTDPSQIQSYDQSHYQQQQPADPSQIQPYDQSTQAYYAYQYNQQYYYPQDYYSNAYQQQQYQPESTSIHPPGVPIPPSSDPYATQQQPQYSYYPQQQQGINYGEVATVTMPNVSHTPALIIQDLYCILPALYELCLGNSSPYLSAQRLVNATSLPTMRHCLVRATSSSSDRTLSSQSVLELHIAFHWQIAPSPYKGKGKRGGRPYRGGAHGNLGGGQQQPSYTLPTYAENQPKVFQGASQIQGGLSQVKPSSSASGNSAPVRPPRMAWCELCRIECNTPEVLEQHKNGKKHKKNLKAYEERQKLNKQMDGAHGNQTTNSEVKPRVSYQPAVEGSGQLPLGHLPSETVTGDRQPLPQEKLPPQAVIEEDVGITGKQKVEETDPVDHIQGQGRGVKRNLRGGRGGKLMKTQNGSRKPAVPPKPQKMVPLICELCNVKCESVVVFQSHLAGRKHLSNVKDFQGQQAMVGQAALQALYPALQALYPALQALCQPSSGASTSVAPQGHQHNLHEILGILTQQALSAIPQDQLLGIGAAATSAIPQDQLLGIGAAVASAFPPPSDLLAQDHQGSKLQGSVSEETRENAAAEDSRNCDLSVLPSTESKPEESTDNKHENVNLEVDRKVTSVEEPLRFGTSGDVSSTSGAVSAAVSVSNSEVVSSDCAAHSGLDGKLAD</sequence>
<dbReference type="GO" id="GO:0008270">
    <property type="term" value="F:zinc ion binding"/>
    <property type="evidence" value="ECO:0007669"/>
    <property type="project" value="InterPro"/>
</dbReference>
<evidence type="ECO:0000313" key="3">
    <source>
        <dbReference type="EMBL" id="WMV11236.1"/>
    </source>
</evidence>
<dbReference type="SUPFAM" id="SSF57667">
    <property type="entry name" value="beta-beta-alpha zinc fingers"/>
    <property type="match status" value="2"/>
</dbReference>
<dbReference type="Gene3D" id="3.30.160.60">
    <property type="entry name" value="Classic Zinc Finger"/>
    <property type="match status" value="2"/>
</dbReference>
<dbReference type="EMBL" id="CP133612">
    <property type="protein sequence ID" value="WMV11236.1"/>
    <property type="molecule type" value="Genomic_DNA"/>
</dbReference>
<feature type="region of interest" description="Disordered" evidence="1">
    <location>
        <begin position="584"/>
        <end position="671"/>
    </location>
</feature>
<dbReference type="PANTHER" id="PTHR47487:SF3">
    <property type="entry name" value="GLUTENIN, HIGH MOLECULAR WEIGHT SUBUNIT 12-LIKE"/>
    <property type="match status" value="1"/>
</dbReference>
<accession>A0AAF0PUX1</accession>
<feature type="compositionally biased region" description="Low complexity" evidence="1">
    <location>
        <begin position="1"/>
        <end position="12"/>
    </location>
</feature>
<evidence type="ECO:0000256" key="1">
    <source>
        <dbReference type="SAM" id="MobiDB-lite"/>
    </source>
</evidence>
<evidence type="ECO:0000259" key="2">
    <source>
        <dbReference type="SMART" id="SM00451"/>
    </source>
</evidence>
<dbReference type="AlphaFoldDB" id="A0AAF0PUX1"/>
<feature type="domain" description="U1-type" evidence="2">
    <location>
        <begin position="291"/>
        <end position="325"/>
    </location>
</feature>
<dbReference type="InterPro" id="IPR036236">
    <property type="entry name" value="Znf_C2H2_sf"/>
</dbReference>
<feature type="compositionally biased region" description="Basic and acidic residues" evidence="1">
    <location>
        <begin position="627"/>
        <end position="655"/>
    </location>
</feature>
<dbReference type="InterPro" id="IPR013087">
    <property type="entry name" value="Znf_C2H2_type"/>
</dbReference>
<reference evidence="3" key="1">
    <citation type="submission" date="2023-08" db="EMBL/GenBank/DDBJ databases">
        <title>A de novo genome assembly of Solanum verrucosum Schlechtendal, a Mexican diploid species geographically isolated from the other diploid A-genome species in potato relatives.</title>
        <authorList>
            <person name="Hosaka K."/>
        </authorList>
    </citation>
    <scope>NUCLEOTIDE SEQUENCE</scope>
    <source>
        <tissue evidence="3">Young leaves</tissue>
    </source>
</reference>
<dbReference type="GO" id="GO:0003676">
    <property type="term" value="F:nucleic acid binding"/>
    <property type="evidence" value="ECO:0007669"/>
    <property type="project" value="InterPro"/>
</dbReference>
<feature type="compositionally biased region" description="Polar residues" evidence="1">
    <location>
        <begin position="20"/>
        <end position="31"/>
    </location>
</feature>
<feature type="compositionally biased region" description="Polar residues" evidence="1">
    <location>
        <begin position="270"/>
        <end position="285"/>
    </location>
</feature>
<name>A0AAF0PUX1_SOLVR</name>
<protein>
    <recommendedName>
        <fullName evidence="2">U1-type domain-containing protein</fullName>
    </recommendedName>
</protein>
<feature type="compositionally biased region" description="Basic and acidic residues" evidence="1">
    <location>
        <begin position="603"/>
        <end position="616"/>
    </location>
</feature>